<protein>
    <submittedName>
        <fullName evidence="7">Iron-containing alcohol dehydrogenase</fullName>
    </submittedName>
</protein>
<dbReference type="PANTHER" id="PTHR11496">
    <property type="entry name" value="ALCOHOL DEHYDROGENASE"/>
    <property type="match status" value="1"/>
</dbReference>
<dbReference type="RefSeq" id="WP_226464776.1">
    <property type="nucleotide sequence ID" value="NZ_JBBKZS010000024.1"/>
</dbReference>
<reference evidence="7 8" key="1">
    <citation type="submission" date="2024-03" db="EMBL/GenBank/DDBJ databases">
        <title>Novel species of the genus Variovorax.</title>
        <authorList>
            <person name="Liu Q."/>
            <person name="Xin Y.-H."/>
        </authorList>
    </citation>
    <scope>NUCLEOTIDE SEQUENCE [LARGE SCALE GENOMIC DNA]</scope>
    <source>
        <strain evidence="7 8">KACC 18901</strain>
    </source>
</reference>
<evidence type="ECO:0000256" key="1">
    <source>
        <dbReference type="ARBA" id="ARBA00001962"/>
    </source>
</evidence>
<proteinExistence type="inferred from homology"/>
<dbReference type="SUPFAM" id="SSF56796">
    <property type="entry name" value="Dehydroquinate synthase-like"/>
    <property type="match status" value="1"/>
</dbReference>
<dbReference type="InterPro" id="IPR001670">
    <property type="entry name" value="ADH_Fe/GldA"/>
</dbReference>
<dbReference type="Proteomes" id="UP001367030">
    <property type="component" value="Unassembled WGS sequence"/>
</dbReference>
<dbReference type="PANTHER" id="PTHR11496:SF102">
    <property type="entry name" value="ALCOHOL DEHYDROGENASE 4"/>
    <property type="match status" value="1"/>
</dbReference>
<gene>
    <name evidence="7" type="ORF">WKW79_31580</name>
</gene>
<dbReference type="EMBL" id="JBBKZS010000024">
    <property type="protein sequence ID" value="MEJ8859147.1"/>
    <property type="molecule type" value="Genomic_DNA"/>
</dbReference>
<dbReference type="Pfam" id="PF25137">
    <property type="entry name" value="ADH_Fe_C"/>
    <property type="match status" value="1"/>
</dbReference>
<accession>A0ABU8XKD3</accession>
<evidence type="ECO:0000256" key="3">
    <source>
        <dbReference type="ARBA" id="ARBA00023002"/>
    </source>
</evidence>
<evidence type="ECO:0000313" key="8">
    <source>
        <dbReference type="Proteomes" id="UP001367030"/>
    </source>
</evidence>
<dbReference type="Gene3D" id="1.20.1090.10">
    <property type="entry name" value="Dehydroquinate synthase-like - alpha domain"/>
    <property type="match status" value="1"/>
</dbReference>
<keyword evidence="8" id="KW-1185">Reference proteome</keyword>
<comment type="cofactor">
    <cofactor evidence="1">
        <name>Fe cation</name>
        <dbReference type="ChEBI" id="CHEBI:24875"/>
    </cofactor>
</comment>
<keyword evidence="3" id="KW-0560">Oxidoreductase</keyword>
<dbReference type="Gene3D" id="3.40.50.1970">
    <property type="match status" value="1"/>
</dbReference>
<evidence type="ECO:0000256" key="4">
    <source>
        <dbReference type="ARBA" id="ARBA00023027"/>
    </source>
</evidence>
<dbReference type="PROSITE" id="PS00913">
    <property type="entry name" value="ADH_IRON_1"/>
    <property type="match status" value="1"/>
</dbReference>
<dbReference type="InterPro" id="IPR056798">
    <property type="entry name" value="ADH_Fe_C"/>
</dbReference>
<feature type="domain" description="Fe-containing alcohol dehydrogenase-like C-terminal" evidence="6">
    <location>
        <begin position="188"/>
        <end position="376"/>
    </location>
</feature>
<evidence type="ECO:0000259" key="6">
    <source>
        <dbReference type="Pfam" id="PF25137"/>
    </source>
</evidence>
<evidence type="ECO:0000256" key="2">
    <source>
        <dbReference type="ARBA" id="ARBA00007358"/>
    </source>
</evidence>
<evidence type="ECO:0000313" key="7">
    <source>
        <dbReference type="EMBL" id="MEJ8859147.1"/>
    </source>
</evidence>
<dbReference type="InterPro" id="IPR018211">
    <property type="entry name" value="ADH_Fe_CS"/>
</dbReference>
<comment type="similarity">
    <text evidence="2">Belongs to the iron-containing alcohol dehydrogenase family.</text>
</comment>
<comment type="caution">
    <text evidence="7">The sequence shown here is derived from an EMBL/GenBank/DDBJ whole genome shotgun (WGS) entry which is preliminary data.</text>
</comment>
<name>A0ABU8XKD3_9BURK</name>
<evidence type="ECO:0000259" key="5">
    <source>
        <dbReference type="Pfam" id="PF00465"/>
    </source>
</evidence>
<dbReference type="InterPro" id="IPR039697">
    <property type="entry name" value="Alcohol_dehydrogenase_Fe"/>
</dbReference>
<dbReference type="Pfam" id="PF00465">
    <property type="entry name" value="Fe-ADH"/>
    <property type="match status" value="1"/>
</dbReference>
<sequence length="376" mass="39084">MATINYLTTVQLDHGAIKLLSAELHRLGIQRPLIVTDKGIRAAGILDKVLESLGDTVAFSIYEDTPPNPTEAAVVAATKMFVNSECDGIIAIGGGSSIDLGKATALLATHPDPLQTYAAVEGGASRISERVAPLVAIPTTAGTGSEVGRGSVIVMNSGRKLGLLSPFLLPKVAICDPDLTMGLPPMLTAATGMDAIAHCIETFLAPAINPPAEAIALDGLRRGIGNIEKATRDGSDRDARWNMMVAAMEGALAFQKGLGAVHALSHPLGAVPGVSLHHGTLNAVLLPAVLRFNKSVTESKQAALVQSMGLAVGADPAEHIELLNSRIGMPRGLGAMGVPRSVLADIAAAAMKDHCHATNPRVATVDDYRQMLEESY</sequence>
<organism evidence="7 8">
    <name type="scientific">Variovorax robiniae</name>
    <dbReference type="NCBI Taxonomy" id="1836199"/>
    <lineage>
        <taxon>Bacteria</taxon>
        <taxon>Pseudomonadati</taxon>
        <taxon>Pseudomonadota</taxon>
        <taxon>Betaproteobacteria</taxon>
        <taxon>Burkholderiales</taxon>
        <taxon>Comamonadaceae</taxon>
        <taxon>Variovorax</taxon>
    </lineage>
</organism>
<dbReference type="CDD" id="cd14861">
    <property type="entry name" value="Fe-ADH-like"/>
    <property type="match status" value="1"/>
</dbReference>
<keyword evidence="4" id="KW-0520">NAD</keyword>
<feature type="domain" description="Alcohol dehydrogenase iron-type/glycerol dehydrogenase GldA" evidence="5">
    <location>
        <begin position="12"/>
        <end position="177"/>
    </location>
</feature>